<organism evidence="1 2">
    <name type="scientific">Oesophagostomum dentatum</name>
    <name type="common">Nodular worm</name>
    <dbReference type="NCBI Taxonomy" id="61180"/>
    <lineage>
        <taxon>Eukaryota</taxon>
        <taxon>Metazoa</taxon>
        <taxon>Ecdysozoa</taxon>
        <taxon>Nematoda</taxon>
        <taxon>Chromadorea</taxon>
        <taxon>Rhabditida</taxon>
        <taxon>Rhabditina</taxon>
        <taxon>Rhabditomorpha</taxon>
        <taxon>Strongyloidea</taxon>
        <taxon>Strongylidae</taxon>
        <taxon>Oesophagostomum</taxon>
    </lineage>
</organism>
<proteinExistence type="predicted"/>
<reference evidence="1 2" key="1">
    <citation type="submission" date="2014-03" db="EMBL/GenBank/DDBJ databases">
        <title>Draft genome of the hookworm Oesophagostomum dentatum.</title>
        <authorList>
            <person name="Mitreva M."/>
        </authorList>
    </citation>
    <scope>NUCLEOTIDE SEQUENCE [LARGE SCALE GENOMIC DNA]</scope>
    <source>
        <strain evidence="1 2">OD-Hann</strain>
    </source>
</reference>
<dbReference type="Gene3D" id="3.30.420.10">
    <property type="entry name" value="Ribonuclease H-like superfamily/Ribonuclease H"/>
    <property type="match status" value="1"/>
</dbReference>
<evidence type="ECO:0008006" key="3">
    <source>
        <dbReference type="Google" id="ProtNLM"/>
    </source>
</evidence>
<accession>A0A0B1TR69</accession>
<name>A0A0B1TR69_OESDE</name>
<dbReference type="InterPro" id="IPR036397">
    <property type="entry name" value="RNaseH_sf"/>
</dbReference>
<protein>
    <recommendedName>
        <fullName evidence="3">Integrase catalytic domain-containing protein</fullName>
    </recommendedName>
</protein>
<gene>
    <name evidence="1" type="ORF">OESDEN_01441</name>
</gene>
<evidence type="ECO:0000313" key="1">
    <source>
        <dbReference type="EMBL" id="KHJ98586.1"/>
    </source>
</evidence>
<sequence length="170" mass="19835">MHFARVSGYWPVKHYAKGYYEDAPYANMRPPPAERVTQSAPFTFTGVDLMGPLTIKSDRNEDEKRYITLFTCLVTRMVHLEVTTDLSTRSFLLALKRFVSRRGLPLKIISDNSMNFRLAETILRQNEPSQCSEFSFFLAEHDIQWSFNHLLHHGWEEHGKGWLAQSRTPR</sequence>
<dbReference type="GO" id="GO:0003676">
    <property type="term" value="F:nucleic acid binding"/>
    <property type="evidence" value="ECO:0007669"/>
    <property type="project" value="InterPro"/>
</dbReference>
<dbReference type="SUPFAM" id="SSF53098">
    <property type="entry name" value="Ribonuclease H-like"/>
    <property type="match status" value="1"/>
</dbReference>
<dbReference type="Proteomes" id="UP000053660">
    <property type="component" value="Unassembled WGS sequence"/>
</dbReference>
<dbReference type="PANTHER" id="PTHR47331:SF1">
    <property type="entry name" value="GAG-LIKE PROTEIN"/>
    <property type="match status" value="1"/>
</dbReference>
<dbReference type="PANTHER" id="PTHR47331">
    <property type="entry name" value="PHD-TYPE DOMAIN-CONTAINING PROTEIN"/>
    <property type="match status" value="1"/>
</dbReference>
<dbReference type="InterPro" id="IPR012337">
    <property type="entry name" value="RNaseH-like_sf"/>
</dbReference>
<keyword evidence="2" id="KW-1185">Reference proteome</keyword>
<dbReference type="EMBL" id="KN549296">
    <property type="protein sequence ID" value="KHJ98586.1"/>
    <property type="molecule type" value="Genomic_DNA"/>
</dbReference>
<evidence type="ECO:0000313" key="2">
    <source>
        <dbReference type="Proteomes" id="UP000053660"/>
    </source>
</evidence>
<dbReference type="OrthoDB" id="5866837at2759"/>
<dbReference type="AlphaFoldDB" id="A0A0B1TR69"/>